<evidence type="ECO:0000313" key="2">
    <source>
        <dbReference type="Proteomes" id="UP000282311"/>
    </source>
</evidence>
<keyword evidence="2" id="KW-1185">Reference proteome</keyword>
<dbReference type="EMBL" id="RBAH01000016">
    <property type="protein sequence ID" value="RKN79158.1"/>
    <property type="molecule type" value="Genomic_DNA"/>
</dbReference>
<sequence length="417" mass="48893">MTTFQEKTTADNKSIGFDYQYYYFLYQLLGLEEGEKIGIEVKDDVHLELPDNAQVLIQVKHTVQQNSQGQSINITERDIDIWKSLSNWTKMINDPLDGRKVAEARLAFIENTSFILVSNKSNNQKNTFLKKVKECKQKKITITDFRNYLALLIKGTSDPIIKGYMEDVEGQSKKWLELFISKLEFELEQDDLIAMIKKRIKAKLVKESKIEDVFNALDSNLRKRNYINTKKNIKNVISFAEFYRDYHVLFDKGRNDKLPINNDLVHFNKSIDEQLFITQLADIHAIDKNSMPEKLRLASQMLRTNNHKSDWLKRGLVVKEQLEHFDNDCVTKWSNTYDEVHRDIKLDIEIDNTVPTEKAIVRAGLRCLDEIRKKELVLDETPLDSELSNGQFYQLSNIPTIGWRFDWKEKYKNEPPK</sequence>
<accession>A0A3B0C3S4</accession>
<evidence type="ECO:0008006" key="3">
    <source>
        <dbReference type="Google" id="ProtNLM"/>
    </source>
</evidence>
<gene>
    <name evidence="1" type="ORF">D7M11_20980</name>
</gene>
<reference evidence="1 2" key="1">
    <citation type="journal article" date="2007" name="Int. J. Syst. Evol. Microbiol.">
        <title>Paenibacillus ginsengarvi sp. nov., isolated from soil from ginseng cultivation.</title>
        <authorList>
            <person name="Yoon M.H."/>
            <person name="Ten L.N."/>
            <person name="Im W.T."/>
        </authorList>
    </citation>
    <scope>NUCLEOTIDE SEQUENCE [LARGE SCALE GENOMIC DNA]</scope>
    <source>
        <strain evidence="1 2">KCTC 13059</strain>
    </source>
</reference>
<comment type="caution">
    <text evidence="1">The sequence shown here is derived from an EMBL/GenBank/DDBJ whole genome shotgun (WGS) entry which is preliminary data.</text>
</comment>
<proteinExistence type="predicted"/>
<dbReference type="AlphaFoldDB" id="A0A3B0C3S4"/>
<organism evidence="1 2">
    <name type="scientific">Paenibacillus ginsengarvi</name>
    <dbReference type="NCBI Taxonomy" id="400777"/>
    <lineage>
        <taxon>Bacteria</taxon>
        <taxon>Bacillati</taxon>
        <taxon>Bacillota</taxon>
        <taxon>Bacilli</taxon>
        <taxon>Bacillales</taxon>
        <taxon>Paenibacillaceae</taxon>
        <taxon>Paenibacillus</taxon>
    </lineage>
</organism>
<evidence type="ECO:0000313" key="1">
    <source>
        <dbReference type="EMBL" id="RKN79158.1"/>
    </source>
</evidence>
<dbReference type="RefSeq" id="WP_120749213.1">
    <property type="nucleotide sequence ID" value="NZ_RBAH01000016.1"/>
</dbReference>
<dbReference type="OrthoDB" id="2786695at2"/>
<protein>
    <recommendedName>
        <fullName evidence="3">CD-NTase associated protein 4-like DNA endonuclease domain-containing protein</fullName>
    </recommendedName>
</protein>
<name>A0A3B0C3S4_9BACL</name>
<dbReference type="Proteomes" id="UP000282311">
    <property type="component" value="Unassembled WGS sequence"/>
</dbReference>